<accession>A0A9P4NH33</accession>
<keyword evidence="3" id="KW-1185">Reference proteome</keyword>
<dbReference type="Proteomes" id="UP000800235">
    <property type="component" value="Unassembled WGS sequence"/>
</dbReference>
<dbReference type="AlphaFoldDB" id="A0A9P4NH33"/>
<evidence type="ECO:0000313" key="3">
    <source>
        <dbReference type="Proteomes" id="UP000800235"/>
    </source>
</evidence>
<proteinExistence type="predicted"/>
<gene>
    <name evidence="2" type="ORF">EJ08DRAFT_738321</name>
</gene>
<comment type="caution">
    <text evidence="2">The sequence shown here is derived from an EMBL/GenBank/DDBJ whole genome shotgun (WGS) entry which is preliminary data.</text>
</comment>
<feature type="compositionally biased region" description="Low complexity" evidence="1">
    <location>
        <begin position="63"/>
        <end position="74"/>
    </location>
</feature>
<protein>
    <submittedName>
        <fullName evidence="2">Uncharacterized protein</fullName>
    </submittedName>
</protein>
<organism evidence="2 3">
    <name type="scientific">Tothia fuscella</name>
    <dbReference type="NCBI Taxonomy" id="1048955"/>
    <lineage>
        <taxon>Eukaryota</taxon>
        <taxon>Fungi</taxon>
        <taxon>Dikarya</taxon>
        <taxon>Ascomycota</taxon>
        <taxon>Pezizomycotina</taxon>
        <taxon>Dothideomycetes</taxon>
        <taxon>Pleosporomycetidae</taxon>
        <taxon>Venturiales</taxon>
        <taxon>Cylindrosympodiaceae</taxon>
        <taxon>Tothia</taxon>
    </lineage>
</organism>
<sequence length="165" mass="18699">MYKRRTRPRSEKYPYQRSQPKQPEPSFYPGQSPQQPNPFFYPGQPPRQPNQSFHPRQSPHVAYSSSSPYMSLYSKPETTQSPIIQSPYPAISTLDILKREGALDPSRFHRLGLTVGDITGLAEHVDFCHEGIAALEARVTALTRDKEELTAEIRARAGRGKNFGE</sequence>
<reference evidence="2" key="1">
    <citation type="journal article" date="2020" name="Stud. Mycol.">
        <title>101 Dothideomycetes genomes: a test case for predicting lifestyles and emergence of pathogens.</title>
        <authorList>
            <person name="Haridas S."/>
            <person name="Albert R."/>
            <person name="Binder M."/>
            <person name="Bloem J."/>
            <person name="Labutti K."/>
            <person name="Salamov A."/>
            <person name="Andreopoulos B."/>
            <person name="Baker S."/>
            <person name="Barry K."/>
            <person name="Bills G."/>
            <person name="Bluhm B."/>
            <person name="Cannon C."/>
            <person name="Castanera R."/>
            <person name="Culley D."/>
            <person name="Daum C."/>
            <person name="Ezra D."/>
            <person name="Gonzalez J."/>
            <person name="Henrissat B."/>
            <person name="Kuo A."/>
            <person name="Liang C."/>
            <person name="Lipzen A."/>
            <person name="Lutzoni F."/>
            <person name="Magnuson J."/>
            <person name="Mondo S."/>
            <person name="Nolan M."/>
            <person name="Ohm R."/>
            <person name="Pangilinan J."/>
            <person name="Park H.-J."/>
            <person name="Ramirez L."/>
            <person name="Alfaro M."/>
            <person name="Sun H."/>
            <person name="Tritt A."/>
            <person name="Yoshinaga Y."/>
            <person name="Zwiers L.-H."/>
            <person name="Turgeon B."/>
            <person name="Goodwin S."/>
            <person name="Spatafora J."/>
            <person name="Crous P."/>
            <person name="Grigoriev I."/>
        </authorList>
    </citation>
    <scope>NUCLEOTIDE SEQUENCE</scope>
    <source>
        <strain evidence="2">CBS 130266</strain>
    </source>
</reference>
<dbReference type="EMBL" id="MU007101">
    <property type="protein sequence ID" value="KAF2421166.1"/>
    <property type="molecule type" value="Genomic_DNA"/>
</dbReference>
<evidence type="ECO:0000256" key="1">
    <source>
        <dbReference type="SAM" id="MobiDB-lite"/>
    </source>
</evidence>
<name>A0A9P4NH33_9PEZI</name>
<evidence type="ECO:0000313" key="2">
    <source>
        <dbReference type="EMBL" id="KAF2421166.1"/>
    </source>
</evidence>
<feature type="region of interest" description="Disordered" evidence="1">
    <location>
        <begin position="1"/>
        <end position="84"/>
    </location>
</feature>